<dbReference type="EMBL" id="CP029554">
    <property type="protein sequence ID" value="AXE35778.1"/>
    <property type="molecule type" value="Genomic_DNA"/>
</dbReference>
<name>A0A344UKI0_9NEIS</name>
<protein>
    <recommendedName>
        <fullName evidence="3">DUF342 domain-containing protein</fullName>
    </recommendedName>
</protein>
<evidence type="ECO:0008006" key="3">
    <source>
        <dbReference type="Google" id="ProtNLM"/>
    </source>
</evidence>
<dbReference type="Proteomes" id="UP000252038">
    <property type="component" value="Chromosome"/>
</dbReference>
<evidence type="ECO:0000313" key="1">
    <source>
        <dbReference type="EMBL" id="AXE35778.1"/>
    </source>
</evidence>
<reference evidence="1 2" key="1">
    <citation type="submission" date="2018-05" db="EMBL/GenBank/DDBJ databases">
        <title>Genome sequencing, assembly and analysis of the novel insecticidal bacterium, Chromobacterium phragmitis.</title>
        <authorList>
            <person name="Sparks M.E."/>
            <person name="Blackburn M.B."/>
            <person name="Gundersen-Rindal D.E."/>
        </authorList>
    </citation>
    <scope>NUCLEOTIDE SEQUENCE [LARGE SCALE GENOMIC DNA]</scope>
    <source>
        <strain evidence="1">IIBBL 274-1</strain>
    </source>
</reference>
<evidence type="ECO:0000313" key="2">
    <source>
        <dbReference type="Proteomes" id="UP000252038"/>
    </source>
</evidence>
<dbReference type="KEGG" id="chrb:DK843_16590"/>
<accession>A0A344UKI0</accession>
<organism evidence="1 2">
    <name type="scientific">Chromobacterium phragmitis</name>
    <dbReference type="NCBI Taxonomy" id="2202141"/>
    <lineage>
        <taxon>Bacteria</taxon>
        <taxon>Pseudomonadati</taxon>
        <taxon>Pseudomonadota</taxon>
        <taxon>Betaproteobacteria</taxon>
        <taxon>Neisseriales</taxon>
        <taxon>Chromobacteriaceae</taxon>
        <taxon>Chromobacterium</taxon>
    </lineage>
</organism>
<dbReference type="AlphaFoldDB" id="A0A344UKI0"/>
<proteinExistence type="predicted"/>
<sequence length="598" mass="63062">MSGARRAHGLATLFAVLTLLAIASLVLLAASRQLVLAHANAQNQHRYHQALDYAEQGLLSGRQALENGLPLPIDARFTLRRQDLPGQRLRLLSTGHYDGHNVTVRQDFRPTGGGESRDALTLVGNLDLSGAIRLISERPVDMTVDGSVTLGGSVDGIATLQSTGDIVINGPQTIDALYANGDIELGNGRYRTVKAQGNLTLRGDAAIDGLARINGKAGFFSSPGIDPAVAQAEVKGDVDIAMGGARFGKLDTEGKVDIRQVGALGALRAEGHLSVQGWGAPISATVANAASYNAGNPDIRVAVQPGLKLNLQPVPRLEVKRPRLDAYDYRGQAHYVFTHAADGGVRVAVRKIHGLADGEYRLGLHPDSRLPNYLCRATDAGGVCLPPATLICKGHSPQNDCLSGSRPGLWKLDGVTFAPGVLWFDGDLEAGSGAYRNTFIASGNIATRGQHVSYAVNYAGAAGICRNSDFPDLHPDDDCRDDLFQGRPVGNAALLAGGYVNGHFRGGDITLGAATQVFGNVWAGNMLFSGGSTTIHGYISALAQAGAQGVRPHQWSASTTIDLRGLPDSFRPDRAPDGDSGGRARLIPLRYSWMDSGS</sequence>
<gene>
    <name evidence="1" type="ORF">DK843_16590</name>
</gene>
<dbReference type="RefSeq" id="WP_114073821.1">
    <property type="nucleotide sequence ID" value="NZ_CP029554.1"/>
</dbReference>